<dbReference type="VEuPathDB" id="FungiDB:MELLADRAFT_66204"/>
<feature type="compositionally biased region" description="Polar residues" evidence="1">
    <location>
        <begin position="244"/>
        <end position="253"/>
    </location>
</feature>
<organism evidence="3">
    <name type="scientific">Melampsora larici-populina (strain 98AG31 / pathotype 3-4-7)</name>
    <name type="common">Poplar leaf rust fungus</name>
    <dbReference type="NCBI Taxonomy" id="747676"/>
    <lineage>
        <taxon>Eukaryota</taxon>
        <taxon>Fungi</taxon>
        <taxon>Dikarya</taxon>
        <taxon>Basidiomycota</taxon>
        <taxon>Pucciniomycotina</taxon>
        <taxon>Pucciniomycetes</taxon>
        <taxon>Pucciniales</taxon>
        <taxon>Melampsoraceae</taxon>
        <taxon>Melampsora</taxon>
    </lineage>
</organism>
<dbReference type="GeneID" id="18930581"/>
<dbReference type="EMBL" id="GL883129">
    <property type="protein sequence ID" value="EGG02636.1"/>
    <property type="molecule type" value="Genomic_DNA"/>
</dbReference>
<sequence length="278" mass="31160">MYYWCLMSHKKRGDHNKLAKTVKWMEFEVGRVYMDHLIASKKLNEFYSQIQLPREDGPRGLLVLGQEGAMLPRSRIVKEVERRLRGGKKDPQNDRAVLARPRGTNNELETIQHASKSSPGGQKFISDHKQYLIDKLNFEKFWGRSSQNPHLLNSYKGPVANSALIHMSFQRFAEKRKSVTASLEGSERDVAAGSKKKPRTQSVVGSSSEGGGSHFPAGYAGPTTLLTDGTQSTLYRNNPMLKDTPTSQESRTGGETAVIDPTGFGRNIKKKWPTYFSS</sequence>
<gene>
    <name evidence="2" type="ORF">MELLADRAFT_66204</name>
</gene>
<dbReference type="RefSeq" id="XP_007414038.1">
    <property type="nucleotide sequence ID" value="XM_007413976.1"/>
</dbReference>
<accession>F4RY89</accession>
<proteinExistence type="predicted"/>
<keyword evidence="3" id="KW-1185">Reference proteome</keyword>
<dbReference type="KEGG" id="mlr:MELLADRAFT_66204"/>
<evidence type="ECO:0000313" key="3">
    <source>
        <dbReference type="Proteomes" id="UP000001072"/>
    </source>
</evidence>
<dbReference type="AlphaFoldDB" id="F4RY89"/>
<evidence type="ECO:0000256" key="1">
    <source>
        <dbReference type="SAM" id="MobiDB-lite"/>
    </source>
</evidence>
<dbReference type="Proteomes" id="UP000001072">
    <property type="component" value="Unassembled WGS sequence"/>
</dbReference>
<feature type="compositionally biased region" description="Polar residues" evidence="1">
    <location>
        <begin position="224"/>
        <end position="236"/>
    </location>
</feature>
<evidence type="ECO:0000313" key="2">
    <source>
        <dbReference type="EMBL" id="EGG02636.1"/>
    </source>
</evidence>
<protein>
    <submittedName>
        <fullName evidence="2">Uncharacterized protein</fullName>
    </submittedName>
</protein>
<name>F4RY89_MELLP</name>
<dbReference type="HOGENOM" id="CLU_1001446_0_0_1"/>
<feature type="region of interest" description="Disordered" evidence="1">
    <location>
        <begin position="180"/>
        <end position="278"/>
    </location>
</feature>
<reference evidence="3" key="1">
    <citation type="journal article" date="2011" name="Proc. Natl. Acad. Sci. U.S.A.">
        <title>Obligate biotrophy features unraveled by the genomic analysis of rust fungi.</title>
        <authorList>
            <person name="Duplessis S."/>
            <person name="Cuomo C.A."/>
            <person name="Lin Y.-C."/>
            <person name="Aerts A."/>
            <person name="Tisserant E."/>
            <person name="Veneault-Fourrey C."/>
            <person name="Joly D.L."/>
            <person name="Hacquard S."/>
            <person name="Amselem J."/>
            <person name="Cantarel B.L."/>
            <person name="Chiu R."/>
            <person name="Coutinho P.M."/>
            <person name="Feau N."/>
            <person name="Field M."/>
            <person name="Frey P."/>
            <person name="Gelhaye E."/>
            <person name="Goldberg J."/>
            <person name="Grabherr M.G."/>
            <person name="Kodira C.D."/>
            <person name="Kohler A."/>
            <person name="Kuees U."/>
            <person name="Lindquist E.A."/>
            <person name="Lucas S.M."/>
            <person name="Mago R."/>
            <person name="Mauceli E."/>
            <person name="Morin E."/>
            <person name="Murat C."/>
            <person name="Pangilinan J.L."/>
            <person name="Park R."/>
            <person name="Pearson M."/>
            <person name="Quesneville H."/>
            <person name="Rouhier N."/>
            <person name="Sakthikumar S."/>
            <person name="Salamov A.A."/>
            <person name="Schmutz J."/>
            <person name="Selles B."/>
            <person name="Shapiro H."/>
            <person name="Tanguay P."/>
            <person name="Tuskan G.A."/>
            <person name="Henrissat B."/>
            <person name="Van de Peer Y."/>
            <person name="Rouze P."/>
            <person name="Ellis J.G."/>
            <person name="Dodds P.N."/>
            <person name="Schein J.E."/>
            <person name="Zhong S."/>
            <person name="Hamelin R.C."/>
            <person name="Grigoriev I.V."/>
            <person name="Szabo L.J."/>
            <person name="Martin F."/>
        </authorList>
    </citation>
    <scope>NUCLEOTIDE SEQUENCE [LARGE SCALE GENOMIC DNA]</scope>
    <source>
        <strain evidence="3">98AG31 / pathotype 3-4-7</strain>
    </source>
</reference>
<dbReference type="InParanoid" id="F4RY89"/>